<organism evidence="1 2">
    <name type="scientific">Acinetobacter indicus</name>
    <dbReference type="NCBI Taxonomy" id="756892"/>
    <lineage>
        <taxon>Bacteria</taxon>
        <taxon>Pseudomonadati</taxon>
        <taxon>Pseudomonadota</taxon>
        <taxon>Gammaproteobacteria</taxon>
        <taxon>Moraxellales</taxon>
        <taxon>Moraxellaceae</taxon>
        <taxon>Acinetobacter</taxon>
    </lineage>
</organism>
<reference evidence="1 2" key="1">
    <citation type="submission" date="2019-09" db="EMBL/GenBank/DDBJ databases">
        <title>Non-baumannii Acinetobacter spp. carrying blaNDM-1 isolated in China.</title>
        <authorList>
            <person name="Cui C."/>
            <person name="Chen C."/>
            <person name="Sun J."/>
            <person name="Liu Y."/>
        </authorList>
    </citation>
    <scope>NUCLEOTIDE SEQUENCE [LARGE SCALE GENOMIC DNA]</scope>
    <source>
        <strain evidence="1 2">B18</strain>
    </source>
</reference>
<evidence type="ECO:0000313" key="2">
    <source>
        <dbReference type="Proteomes" id="UP000503440"/>
    </source>
</evidence>
<dbReference type="EMBL" id="CP044455">
    <property type="protein sequence ID" value="QIC69832.1"/>
    <property type="molecule type" value="Genomic_DNA"/>
</dbReference>
<gene>
    <name evidence="1" type="ORF">FSC09_05175</name>
</gene>
<sequence length="72" mass="8355">MGYIVKLIPEEVYFVLNDHEIGMTESREKAIAEGLFFEYANARAKVRLFNKDLVENIDYIIESTSEDPVQLK</sequence>
<proteinExistence type="predicted"/>
<dbReference type="AlphaFoldDB" id="A0A6C0Y1P6"/>
<accession>A0A6C0Y1P6</accession>
<evidence type="ECO:0000313" key="1">
    <source>
        <dbReference type="EMBL" id="QIC69832.1"/>
    </source>
</evidence>
<name>A0A6C0Y1P6_9GAMM</name>
<dbReference type="Proteomes" id="UP000503440">
    <property type="component" value="Chromosome"/>
</dbReference>
<protein>
    <submittedName>
        <fullName evidence="1">Uncharacterized protein</fullName>
    </submittedName>
</protein>
<dbReference type="RefSeq" id="WP_163145664.1">
    <property type="nucleotide sequence ID" value="NZ_CP044455.1"/>
</dbReference>